<proteinExistence type="predicted"/>
<evidence type="ECO:0000313" key="2">
    <source>
        <dbReference type="Proteomes" id="UP000270034"/>
    </source>
</evidence>
<reference evidence="1 2" key="1">
    <citation type="submission" date="2018-02" db="EMBL/GenBank/DDBJ databases">
        <title>Acetobacter orientalis genome.</title>
        <authorList>
            <person name="Nakashima N."/>
            <person name="Tamura T."/>
        </authorList>
    </citation>
    <scope>NUCLEOTIDE SEQUENCE [LARGE SCALE GENOMIC DNA]</scope>
    <source>
        <strain evidence="1 2">FAN1</strain>
    </source>
</reference>
<dbReference type="AlphaFoldDB" id="A0A2Z5ZH44"/>
<dbReference type="KEGG" id="aot:AcetOri_orf02527"/>
<sequence length="40" mass="4751">MVHIRNNKSGVGGEGRLYSGPFQRLFSQWRNFSTYRDEFL</sequence>
<accession>A0A2Z5ZH44</accession>
<evidence type="ECO:0000313" key="1">
    <source>
        <dbReference type="EMBL" id="BBC80034.1"/>
    </source>
</evidence>
<protein>
    <submittedName>
        <fullName evidence="1">GH3 auxin-responsive promoter</fullName>
    </submittedName>
</protein>
<dbReference type="EMBL" id="AP018515">
    <property type="protein sequence ID" value="BBC80034.1"/>
    <property type="molecule type" value="Genomic_DNA"/>
</dbReference>
<gene>
    <name evidence="1" type="ORF">AcetOrient_orf02527</name>
</gene>
<name>A0A2Z5ZH44_9PROT</name>
<dbReference type="Proteomes" id="UP000270034">
    <property type="component" value="Chromosome"/>
</dbReference>
<organism evidence="1 2">
    <name type="scientific">Acetobacter orientalis</name>
    <dbReference type="NCBI Taxonomy" id="146474"/>
    <lineage>
        <taxon>Bacteria</taxon>
        <taxon>Pseudomonadati</taxon>
        <taxon>Pseudomonadota</taxon>
        <taxon>Alphaproteobacteria</taxon>
        <taxon>Acetobacterales</taxon>
        <taxon>Acetobacteraceae</taxon>
        <taxon>Acetobacter</taxon>
    </lineage>
</organism>